<dbReference type="InterPro" id="IPR024336">
    <property type="entry name" value="tRNA_splic_suSen54_N"/>
</dbReference>
<keyword evidence="6" id="KW-1185">Reference proteome</keyword>
<dbReference type="eggNOG" id="KOG4772">
    <property type="taxonomic scope" value="Eukaryota"/>
</dbReference>
<name>W9QK42_9ROSA</name>
<proteinExistence type="inferred from homology"/>
<evidence type="ECO:0000259" key="4">
    <source>
        <dbReference type="Pfam" id="PF12928"/>
    </source>
</evidence>
<evidence type="ECO:0000313" key="6">
    <source>
        <dbReference type="Proteomes" id="UP000030645"/>
    </source>
</evidence>
<evidence type="ECO:0000256" key="3">
    <source>
        <dbReference type="SAM" id="MobiDB-lite"/>
    </source>
</evidence>
<comment type="similarity">
    <text evidence="1">Belongs to the SEN54 family.</text>
</comment>
<dbReference type="OrthoDB" id="408683at2759"/>
<dbReference type="STRING" id="981085.W9QK42"/>
<organism evidence="5 6">
    <name type="scientific">Morus notabilis</name>
    <dbReference type="NCBI Taxonomy" id="981085"/>
    <lineage>
        <taxon>Eukaryota</taxon>
        <taxon>Viridiplantae</taxon>
        <taxon>Streptophyta</taxon>
        <taxon>Embryophyta</taxon>
        <taxon>Tracheophyta</taxon>
        <taxon>Spermatophyta</taxon>
        <taxon>Magnoliopsida</taxon>
        <taxon>eudicotyledons</taxon>
        <taxon>Gunneridae</taxon>
        <taxon>Pentapetalae</taxon>
        <taxon>rosids</taxon>
        <taxon>fabids</taxon>
        <taxon>Rosales</taxon>
        <taxon>Moraceae</taxon>
        <taxon>Moreae</taxon>
        <taxon>Morus</taxon>
    </lineage>
</organism>
<feature type="region of interest" description="Disordered" evidence="3">
    <location>
        <begin position="1"/>
        <end position="27"/>
    </location>
</feature>
<dbReference type="GO" id="GO:0000379">
    <property type="term" value="P:tRNA-type intron splice site recognition and cleavage"/>
    <property type="evidence" value="ECO:0007669"/>
    <property type="project" value="TreeGrafter"/>
</dbReference>
<reference evidence="6" key="1">
    <citation type="submission" date="2013-01" db="EMBL/GenBank/DDBJ databases">
        <title>Draft Genome Sequence of a Mulberry Tree, Morus notabilis C.K. Schneid.</title>
        <authorList>
            <person name="He N."/>
            <person name="Zhao S."/>
        </authorList>
    </citation>
    <scope>NUCLEOTIDE SEQUENCE</scope>
</reference>
<dbReference type="GO" id="GO:0000214">
    <property type="term" value="C:tRNA-intron endonuclease complex"/>
    <property type="evidence" value="ECO:0007669"/>
    <property type="project" value="TreeGrafter"/>
</dbReference>
<dbReference type="PANTHER" id="PTHR21027:SF1">
    <property type="entry name" value="TRNA-SPLICING ENDONUCLEASE SUBUNIT SEN54"/>
    <property type="match status" value="1"/>
</dbReference>
<feature type="domain" description="tRNA-splicing endonuclease subunit Sen54 N-terminal" evidence="4">
    <location>
        <begin position="39"/>
        <end position="95"/>
    </location>
</feature>
<keyword evidence="2" id="KW-0819">tRNA processing</keyword>
<dbReference type="Proteomes" id="UP000030645">
    <property type="component" value="Unassembled WGS sequence"/>
</dbReference>
<dbReference type="InterPro" id="IPR024337">
    <property type="entry name" value="tRNA_splic_suSen54"/>
</dbReference>
<protein>
    <recommendedName>
        <fullName evidence="4">tRNA-splicing endonuclease subunit Sen54 N-terminal domain-containing protein</fullName>
    </recommendedName>
</protein>
<evidence type="ECO:0000256" key="1">
    <source>
        <dbReference type="ARBA" id="ARBA00005736"/>
    </source>
</evidence>
<gene>
    <name evidence="5" type="ORF">L484_016534</name>
</gene>
<evidence type="ECO:0000313" key="5">
    <source>
        <dbReference type="EMBL" id="EXB39067.1"/>
    </source>
</evidence>
<dbReference type="KEGG" id="mnt:21399580"/>
<dbReference type="AlphaFoldDB" id="W9QK42"/>
<dbReference type="PANTHER" id="PTHR21027">
    <property type="entry name" value="TRNA-SPLICING ENDONUCLEASE SUBUNIT SEN54"/>
    <property type="match status" value="1"/>
</dbReference>
<sequence>MESEKGETCLGEASDGETHDHDSGEDDEEFCYASVPVSKLQPRKVLSKGRWINEMGMAEVEVLKGPIWSTTGIVRGGKIYCSIEEVLFLAELGAFLLMDDAGTRLSMEDMYAKISDQNNGCSWEYFQAYRQLKSLGYIVARHDIPWSLKTVNSNSGSSFPICSLEKVADLKSEDTTSITAMFSRVQIDEVKPIFDVYPPNSKFRKSSPGDPIFVLCFSSGSPPSKMTFEVLKRHCRGVPPKFCHVEQGRVSFFSFKKVELPVLP</sequence>
<dbReference type="Pfam" id="PF12928">
    <property type="entry name" value="tRNA_int_end_N2"/>
    <property type="match status" value="1"/>
</dbReference>
<evidence type="ECO:0000256" key="2">
    <source>
        <dbReference type="ARBA" id="ARBA00022694"/>
    </source>
</evidence>
<accession>W9QK42</accession>
<dbReference type="EMBL" id="KE343711">
    <property type="protein sequence ID" value="EXB39067.1"/>
    <property type="molecule type" value="Genomic_DNA"/>
</dbReference>